<name>A0A919V4H7_9ACTN</name>
<dbReference type="EMBL" id="BOOU01000125">
    <property type="protein sequence ID" value="GII81972.1"/>
    <property type="molecule type" value="Genomic_DNA"/>
</dbReference>
<gene>
    <name evidence="3" type="ORF">Sru01_69540</name>
</gene>
<reference evidence="3" key="1">
    <citation type="submission" date="2021-01" db="EMBL/GenBank/DDBJ databases">
        <title>Whole genome shotgun sequence of Sphaerisporangium rufum NBRC 109079.</title>
        <authorList>
            <person name="Komaki H."/>
            <person name="Tamura T."/>
        </authorList>
    </citation>
    <scope>NUCLEOTIDE SEQUENCE</scope>
    <source>
        <strain evidence="3">NBRC 109079</strain>
    </source>
</reference>
<evidence type="ECO:0000313" key="4">
    <source>
        <dbReference type="Proteomes" id="UP000655287"/>
    </source>
</evidence>
<protein>
    <recommendedName>
        <fullName evidence="2">DUF397 domain-containing protein</fullName>
    </recommendedName>
</protein>
<keyword evidence="4" id="KW-1185">Reference proteome</keyword>
<evidence type="ECO:0000256" key="1">
    <source>
        <dbReference type="SAM" id="MobiDB-lite"/>
    </source>
</evidence>
<evidence type="ECO:0000313" key="3">
    <source>
        <dbReference type="EMBL" id="GII81972.1"/>
    </source>
</evidence>
<accession>A0A919V4H7</accession>
<dbReference type="AlphaFoldDB" id="A0A919V4H7"/>
<organism evidence="3 4">
    <name type="scientific">Sphaerisporangium rufum</name>
    <dbReference type="NCBI Taxonomy" id="1381558"/>
    <lineage>
        <taxon>Bacteria</taxon>
        <taxon>Bacillati</taxon>
        <taxon>Actinomycetota</taxon>
        <taxon>Actinomycetes</taxon>
        <taxon>Streptosporangiales</taxon>
        <taxon>Streptosporangiaceae</taxon>
        <taxon>Sphaerisporangium</taxon>
    </lineage>
</organism>
<sequence>MSKHELTTASWRKSTRSQQNGACVEIAQARSVVAIRDSKSPDGPVLIHGLDDWRAFVHGLKTGTLD</sequence>
<comment type="caution">
    <text evidence="3">The sequence shown here is derived from an EMBL/GenBank/DDBJ whole genome shotgun (WGS) entry which is preliminary data.</text>
</comment>
<feature type="compositionally biased region" description="Polar residues" evidence="1">
    <location>
        <begin position="7"/>
        <end position="21"/>
    </location>
</feature>
<dbReference type="RefSeq" id="WP_203995077.1">
    <property type="nucleotide sequence ID" value="NZ_BOOU01000125.1"/>
</dbReference>
<dbReference type="InterPro" id="IPR007278">
    <property type="entry name" value="DUF397"/>
</dbReference>
<dbReference type="Pfam" id="PF04149">
    <property type="entry name" value="DUF397"/>
    <property type="match status" value="1"/>
</dbReference>
<evidence type="ECO:0000259" key="2">
    <source>
        <dbReference type="Pfam" id="PF04149"/>
    </source>
</evidence>
<dbReference type="Proteomes" id="UP000655287">
    <property type="component" value="Unassembled WGS sequence"/>
</dbReference>
<feature type="domain" description="DUF397" evidence="2">
    <location>
        <begin position="9"/>
        <end position="61"/>
    </location>
</feature>
<feature type="region of interest" description="Disordered" evidence="1">
    <location>
        <begin position="1"/>
        <end position="22"/>
    </location>
</feature>
<proteinExistence type="predicted"/>